<organism evidence="2 3">
    <name type="scientific">Pleodorina starrii</name>
    <dbReference type="NCBI Taxonomy" id="330485"/>
    <lineage>
        <taxon>Eukaryota</taxon>
        <taxon>Viridiplantae</taxon>
        <taxon>Chlorophyta</taxon>
        <taxon>core chlorophytes</taxon>
        <taxon>Chlorophyceae</taxon>
        <taxon>CS clade</taxon>
        <taxon>Chlamydomonadales</taxon>
        <taxon>Volvocaceae</taxon>
        <taxon>Pleodorina</taxon>
    </lineage>
</organism>
<feature type="region of interest" description="Disordered" evidence="1">
    <location>
        <begin position="30"/>
        <end position="53"/>
    </location>
</feature>
<sequence>MLVRRYESDVTTFSEAVATHSDEYAVSMMESKRATPAVPADETEGAEDSAEEVPSTVTLIGNPLFYQRTLRGKPFIPLAEYWKSLQDDLIIAAATFHGMFNALDRAQDTAITVDRSITWRTTGGVESENLISAARNLGHTGRPKSFLAVVLTYAVLDHQRGLEVILDLKRKDDLTAAIRLDVWLATVLYEFPEIAAVIGGGSGLALLGVGPGGGSGQYAPLLQQHTGSWVAGGGGGPTLPGVGAGGGSDLALLGVGLGGGSEQYAPLLQQQTGSWVAGGGGGPTLPGVGAGGGSGLALRGVGPGGGSGQYAPLLQQQTGS</sequence>
<reference evidence="2 3" key="1">
    <citation type="journal article" date="2023" name="Commun. Biol.">
        <title>Reorganization of the ancestral sex-determining regions during the evolution of trioecy in Pleodorina starrii.</title>
        <authorList>
            <person name="Takahashi K."/>
            <person name="Suzuki S."/>
            <person name="Kawai-Toyooka H."/>
            <person name="Yamamoto K."/>
            <person name="Hamaji T."/>
            <person name="Ootsuki R."/>
            <person name="Yamaguchi H."/>
            <person name="Kawachi M."/>
            <person name="Higashiyama T."/>
            <person name="Nozaki H."/>
        </authorList>
    </citation>
    <scope>NUCLEOTIDE SEQUENCE [LARGE SCALE GENOMIC DNA]</scope>
    <source>
        <strain evidence="2 3">NIES-4479</strain>
    </source>
</reference>
<protein>
    <submittedName>
        <fullName evidence="2">Uncharacterized protein</fullName>
    </submittedName>
</protein>
<keyword evidence="3" id="KW-1185">Reference proteome</keyword>
<comment type="caution">
    <text evidence="2">The sequence shown here is derived from an EMBL/GenBank/DDBJ whole genome shotgun (WGS) entry which is preliminary data.</text>
</comment>
<name>A0A9W6BX14_9CHLO</name>
<dbReference type="AlphaFoldDB" id="A0A9W6BX14"/>
<evidence type="ECO:0000256" key="1">
    <source>
        <dbReference type="SAM" id="MobiDB-lite"/>
    </source>
</evidence>
<proteinExistence type="predicted"/>
<accession>A0A9W6BX14</accession>
<dbReference type="EMBL" id="BRXU01000027">
    <property type="protein sequence ID" value="GLC59422.1"/>
    <property type="molecule type" value="Genomic_DNA"/>
</dbReference>
<gene>
    <name evidence="2" type="primary">PLESTB002276</name>
    <name evidence="2" type="ORF">PLESTB_001484400</name>
</gene>
<dbReference type="Proteomes" id="UP001165080">
    <property type="component" value="Unassembled WGS sequence"/>
</dbReference>
<feature type="compositionally biased region" description="Acidic residues" evidence="1">
    <location>
        <begin position="41"/>
        <end position="51"/>
    </location>
</feature>
<evidence type="ECO:0000313" key="3">
    <source>
        <dbReference type="Proteomes" id="UP001165080"/>
    </source>
</evidence>
<evidence type="ECO:0000313" key="2">
    <source>
        <dbReference type="EMBL" id="GLC59422.1"/>
    </source>
</evidence>